<evidence type="ECO:0000313" key="9">
    <source>
        <dbReference type="EMBL" id="QAZ69555.1"/>
    </source>
</evidence>
<keyword evidence="10" id="KW-1185">Reference proteome</keyword>
<dbReference type="InterPro" id="IPR051198">
    <property type="entry name" value="BchE-like"/>
</dbReference>
<dbReference type="InterPro" id="IPR006158">
    <property type="entry name" value="Cobalamin-bd"/>
</dbReference>
<dbReference type="Pfam" id="PF02310">
    <property type="entry name" value="B12-binding"/>
    <property type="match status" value="1"/>
</dbReference>
<dbReference type="GO" id="GO:0046872">
    <property type="term" value="F:metal ion binding"/>
    <property type="evidence" value="ECO:0007669"/>
    <property type="project" value="UniProtKB-KW"/>
</dbReference>
<name>A0A4P6HQX3_9BACT</name>
<evidence type="ECO:0000259" key="8">
    <source>
        <dbReference type="PROSITE" id="PS51918"/>
    </source>
</evidence>
<dbReference type="GO" id="GO:0003824">
    <property type="term" value="F:catalytic activity"/>
    <property type="evidence" value="ECO:0007669"/>
    <property type="project" value="InterPro"/>
</dbReference>
<keyword evidence="6" id="KW-0472">Membrane</keyword>
<dbReference type="InterPro" id="IPR006638">
    <property type="entry name" value="Elp3/MiaA/NifB-like_rSAM"/>
</dbReference>
<dbReference type="SFLD" id="SFLDS00029">
    <property type="entry name" value="Radical_SAM"/>
    <property type="match status" value="1"/>
</dbReference>
<evidence type="ECO:0000256" key="5">
    <source>
        <dbReference type="ARBA" id="ARBA00023014"/>
    </source>
</evidence>
<keyword evidence="6" id="KW-1133">Transmembrane helix</keyword>
<dbReference type="AlphaFoldDB" id="A0A4P6HQX3"/>
<keyword evidence="5" id="KW-0411">Iron-sulfur</keyword>
<gene>
    <name evidence="9" type="ORF">C3Y92_18920</name>
</gene>
<dbReference type="GO" id="GO:0031419">
    <property type="term" value="F:cobalamin binding"/>
    <property type="evidence" value="ECO:0007669"/>
    <property type="project" value="InterPro"/>
</dbReference>
<dbReference type="InterPro" id="IPR007197">
    <property type="entry name" value="rSAM"/>
</dbReference>
<evidence type="ECO:0000256" key="4">
    <source>
        <dbReference type="ARBA" id="ARBA00023004"/>
    </source>
</evidence>
<evidence type="ECO:0000256" key="6">
    <source>
        <dbReference type="SAM" id="Phobius"/>
    </source>
</evidence>
<dbReference type="EMBL" id="CP026538">
    <property type="protein sequence ID" value="QAZ69555.1"/>
    <property type="molecule type" value="Genomic_DNA"/>
</dbReference>
<dbReference type="PROSITE" id="PS51332">
    <property type="entry name" value="B12_BINDING"/>
    <property type="match status" value="1"/>
</dbReference>
<dbReference type="Gene3D" id="3.80.30.20">
    <property type="entry name" value="tm_1862 like domain"/>
    <property type="match status" value="1"/>
</dbReference>
<dbReference type="CDD" id="cd02068">
    <property type="entry name" value="radical_SAM_B12_BD"/>
    <property type="match status" value="1"/>
</dbReference>
<dbReference type="OrthoDB" id="9804952at2"/>
<dbReference type="InterPro" id="IPR023404">
    <property type="entry name" value="rSAM_horseshoe"/>
</dbReference>
<evidence type="ECO:0000313" key="10">
    <source>
        <dbReference type="Proteomes" id="UP000293296"/>
    </source>
</evidence>
<keyword evidence="3" id="KW-0479">Metal-binding</keyword>
<keyword evidence="2" id="KW-0949">S-adenosyl-L-methionine</keyword>
<dbReference type="PROSITE" id="PS51918">
    <property type="entry name" value="RADICAL_SAM"/>
    <property type="match status" value="1"/>
</dbReference>
<evidence type="ECO:0000256" key="3">
    <source>
        <dbReference type="ARBA" id="ARBA00022723"/>
    </source>
</evidence>
<dbReference type="PANTHER" id="PTHR43409">
    <property type="entry name" value="ANAEROBIC MAGNESIUM-PROTOPORPHYRIN IX MONOMETHYL ESTER CYCLASE-RELATED"/>
    <property type="match status" value="1"/>
</dbReference>
<dbReference type="SFLD" id="SFLDG01123">
    <property type="entry name" value="methyltransferase_(Class_B)"/>
    <property type="match status" value="1"/>
</dbReference>
<dbReference type="RefSeq" id="WP_129355364.1">
    <property type="nucleotide sequence ID" value="NZ_CP026538.1"/>
</dbReference>
<dbReference type="GO" id="GO:0051539">
    <property type="term" value="F:4 iron, 4 sulfur cluster binding"/>
    <property type="evidence" value="ECO:0007669"/>
    <property type="project" value="UniProtKB-KW"/>
</dbReference>
<evidence type="ECO:0000256" key="1">
    <source>
        <dbReference type="ARBA" id="ARBA00001966"/>
    </source>
</evidence>
<comment type="cofactor">
    <cofactor evidence="1">
        <name>[4Fe-4S] cluster</name>
        <dbReference type="ChEBI" id="CHEBI:49883"/>
    </cofactor>
</comment>
<evidence type="ECO:0000259" key="7">
    <source>
        <dbReference type="PROSITE" id="PS51332"/>
    </source>
</evidence>
<feature type="domain" description="B12-binding" evidence="7">
    <location>
        <begin position="2"/>
        <end position="144"/>
    </location>
</feature>
<protein>
    <submittedName>
        <fullName evidence="9">B12-binding domain-containing radical SAM protein</fullName>
    </submittedName>
</protein>
<dbReference type="SUPFAM" id="SSF102114">
    <property type="entry name" value="Radical SAM enzymes"/>
    <property type="match status" value="1"/>
</dbReference>
<proteinExistence type="predicted"/>
<dbReference type="KEGG" id="dcb:C3Y92_18920"/>
<evidence type="ECO:0000256" key="2">
    <source>
        <dbReference type="ARBA" id="ARBA00022691"/>
    </source>
</evidence>
<dbReference type="SMART" id="SM00729">
    <property type="entry name" value="Elp3"/>
    <property type="match status" value="1"/>
</dbReference>
<dbReference type="InterPro" id="IPR058240">
    <property type="entry name" value="rSAM_sf"/>
</dbReference>
<dbReference type="Gene3D" id="3.40.50.280">
    <property type="entry name" value="Cobalamin-binding domain"/>
    <property type="match status" value="1"/>
</dbReference>
<feature type="domain" description="Radical SAM core" evidence="8">
    <location>
        <begin position="210"/>
        <end position="450"/>
    </location>
</feature>
<dbReference type="SFLD" id="SFLDG01082">
    <property type="entry name" value="B12-binding_domain_containing"/>
    <property type="match status" value="1"/>
</dbReference>
<dbReference type="CDD" id="cd01335">
    <property type="entry name" value="Radical_SAM"/>
    <property type="match status" value="1"/>
</dbReference>
<organism evidence="9 10">
    <name type="scientific">Solidesulfovibrio carbinolicus</name>
    <dbReference type="NCBI Taxonomy" id="296842"/>
    <lineage>
        <taxon>Bacteria</taxon>
        <taxon>Pseudomonadati</taxon>
        <taxon>Thermodesulfobacteriota</taxon>
        <taxon>Desulfovibrionia</taxon>
        <taxon>Desulfovibrionales</taxon>
        <taxon>Desulfovibrionaceae</taxon>
        <taxon>Solidesulfovibrio</taxon>
    </lineage>
</organism>
<feature type="transmembrane region" description="Helical" evidence="6">
    <location>
        <begin position="446"/>
        <end position="468"/>
    </location>
</feature>
<dbReference type="Pfam" id="PF04055">
    <property type="entry name" value="Radical_SAM"/>
    <property type="match status" value="1"/>
</dbReference>
<keyword evidence="6" id="KW-0812">Transmembrane</keyword>
<keyword evidence="4" id="KW-0408">Iron</keyword>
<dbReference type="Proteomes" id="UP000293296">
    <property type="component" value="Chromosome"/>
</dbReference>
<reference evidence="9 10" key="1">
    <citation type="submission" date="2018-02" db="EMBL/GenBank/DDBJ databases">
        <title>Genome sequence of Desulfovibrio carbinolicus DSM 3852.</title>
        <authorList>
            <person name="Wilbanks E."/>
            <person name="Skennerton C.T."/>
            <person name="Orphan V.J."/>
        </authorList>
    </citation>
    <scope>NUCLEOTIDE SEQUENCE [LARGE SCALE GENOMIC DNA]</scope>
    <source>
        <strain evidence="9 10">DSM 3852</strain>
    </source>
</reference>
<sequence>MARIVLFSPTPPDLSAFGVRGLQASLKAAGHDVRLVLFPGSIGLSQEDGSYVYRYADTVIDQALELAAGADVVGVSFFTNYFDRAVQLTAAVRERLGIPVVWGGVHATVRPEEALDHADFVCRGEGEAALDRLARELATGRPADAIPGIWTRRDGEIVDNGLAPLAPDLDALPFFDFSGQDQYVMAPERGRIVPLTAEALGLALPRLPHWNGRLVTAYRTMTDRGCPHGCAYCNVPTVKALFRGGGVPYFRHRGVPHVMAELRQIIARYPFIEAIQLFDDTFFSRRLDWLREFAAAYKADIGLPLYCQASPTTLEAEKLDVLIEAGLCYVEMGIQTGSPRMREIFRRPEDDEAVLAGARLLHSRRDKLLPPDYHVIIDAPWEEEEDLLATVRLLARLPKPFGLAIASLVYFPETELYRRAKAEGRIQHEETEIYRRPFYLRPQRSYAAFMLYLLTFQRIPAGVYAFLLRPGTVAWCSRHVPPAVYKLGYAVGEAARLGAKGATALSRGDFGRIAAFVRRTLRHDPTVAGRKG</sequence>
<dbReference type="InterPro" id="IPR034466">
    <property type="entry name" value="Methyltransferase_Class_B"/>
</dbReference>
<accession>A0A4P6HQX3</accession>